<gene>
    <name evidence="1" type="ORF">pEaSNUABM5_00332</name>
</gene>
<dbReference type="Proteomes" id="UP000596123">
    <property type="component" value="Segment"/>
</dbReference>
<proteinExistence type="predicted"/>
<organism evidence="1 2">
    <name type="scientific">Erwinia phage pEa_SNUABM_5</name>
    <dbReference type="NCBI Taxonomy" id="2797313"/>
    <lineage>
        <taxon>Viruses</taxon>
        <taxon>Duplodnaviria</taxon>
        <taxon>Heunggongvirae</taxon>
        <taxon>Uroviricota</taxon>
        <taxon>Caudoviricetes</taxon>
        <taxon>Rivsvirus</taxon>
        <taxon>Rivsvirus SNUABM5</taxon>
    </lineage>
</organism>
<dbReference type="EMBL" id="MW366843">
    <property type="protein sequence ID" value="QQO90474.1"/>
    <property type="molecule type" value="Genomic_DNA"/>
</dbReference>
<accession>A0A7T8EPS9</accession>
<reference evidence="1 2" key="1">
    <citation type="submission" date="2020-12" db="EMBL/GenBank/DDBJ databases">
        <title>Complete genome sequence of Erwinia phage pEa_SNUABM_5.</title>
        <authorList>
            <person name="Kim S.G."/>
            <person name="Lee S.B."/>
            <person name="Kwon J."/>
            <person name="Park S.C."/>
        </authorList>
    </citation>
    <scope>NUCLEOTIDE SEQUENCE [LARGE SCALE GENOMIC DNA]</scope>
</reference>
<keyword evidence="2" id="KW-1185">Reference proteome</keyword>
<sequence length="132" mass="15118">MKIKHNDVLVNGIFAQLYSRMTLAACQGLYVYWGDLSPVLFGMQFDKVDDDQAEALWAILDESIKMDAKAGRLPLAALFVSRKGGARTPRDQFYVSYKHHYGKSITEQDWSDIVKSIWQTYQLRGKSLEHSK</sequence>
<protein>
    <submittedName>
        <fullName evidence="1">Uncharacterized protein</fullName>
    </submittedName>
</protein>
<evidence type="ECO:0000313" key="1">
    <source>
        <dbReference type="EMBL" id="QQO90474.1"/>
    </source>
</evidence>
<evidence type="ECO:0000313" key="2">
    <source>
        <dbReference type="Proteomes" id="UP000596123"/>
    </source>
</evidence>
<name>A0A7T8EPS9_9CAUD</name>